<reference evidence="1 2" key="1">
    <citation type="journal article" date="2010" name="Stand. Genomic Sci.">
        <title>Complete genome sequence of Methanothermus fervidus type strain (V24S).</title>
        <authorList>
            <person name="Anderson I."/>
            <person name="Djao O.D."/>
            <person name="Misra M."/>
            <person name="Chertkov O."/>
            <person name="Nolan M."/>
            <person name="Lucas S."/>
            <person name="Lapidus A."/>
            <person name="Del Rio T.G."/>
            <person name="Tice H."/>
            <person name="Cheng J.F."/>
            <person name="Tapia R."/>
            <person name="Han C."/>
            <person name="Goodwin L."/>
            <person name="Pitluck S."/>
            <person name="Liolios K."/>
            <person name="Ivanova N."/>
            <person name="Mavromatis K."/>
            <person name="Mikhailova N."/>
            <person name="Pati A."/>
            <person name="Brambilla E."/>
            <person name="Chen A."/>
            <person name="Palaniappan K."/>
            <person name="Land M."/>
            <person name="Hauser L."/>
            <person name="Chang Y.J."/>
            <person name="Jeffries C.D."/>
            <person name="Sikorski J."/>
            <person name="Spring S."/>
            <person name="Rohde M."/>
            <person name="Eichinger K."/>
            <person name="Huber H."/>
            <person name="Wirth R."/>
            <person name="Goker M."/>
            <person name="Detter J.C."/>
            <person name="Woyke T."/>
            <person name="Bristow J."/>
            <person name="Eisen J.A."/>
            <person name="Markowitz V."/>
            <person name="Hugenholtz P."/>
            <person name="Klenk H.P."/>
            <person name="Kyrpides N.C."/>
        </authorList>
    </citation>
    <scope>NUCLEOTIDE SEQUENCE [LARGE SCALE GENOMIC DNA]</scope>
    <source>
        <strain evidence="2">ATCC 43054 / DSM 2088 / JCM 10308 / V24 S</strain>
    </source>
</reference>
<name>E3GX14_METFV</name>
<dbReference type="Proteomes" id="UP000002315">
    <property type="component" value="Chromosome"/>
</dbReference>
<dbReference type="OrthoDB" id="30884at2157"/>
<sequence>MWRRISKKFKDNPKREKVAKKLLELGLRISEDEKIYCKDVEISYTAIAKATDVDRRTVKATVKELLNDKELSKIFRNIIPAGFLLKNLVKDLNLGLIEIEANADNPGILAEAAKILASENISIRQAYAEDPKIEGNPKLTIITEIPIPGKLFRKFLDINGVKRVTIC</sequence>
<dbReference type="HOGENOM" id="CLU_100860_0_0_2"/>
<dbReference type="AlphaFoldDB" id="E3GX14"/>
<gene>
    <name evidence="1" type="ordered locus">Mfer_0099</name>
</gene>
<proteinExistence type="predicted"/>
<organism evidence="1 2">
    <name type="scientific">Methanothermus fervidus (strain ATCC 43054 / DSM 2088 / JCM 10308 / V24 S)</name>
    <dbReference type="NCBI Taxonomy" id="523846"/>
    <lineage>
        <taxon>Archaea</taxon>
        <taxon>Methanobacteriati</taxon>
        <taxon>Methanobacteriota</taxon>
        <taxon>Methanomada group</taxon>
        <taxon>Methanobacteria</taxon>
        <taxon>Methanobacteriales</taxon>
        <taxon>Methanothermaceae</taxon>
        <taxon>Methanothermus</taxon>
    </lineage>
</organism>
<dbReference type="PIRSF" id="PIRSF004897">
    <property type="entry name" value="UCP004897_ACT"/>
    <property type="match status" value="1"/>
</dbReference>
<keyword evidence="2" id="KW-1185">Reference proteome</keyword>
<dbReference type="EMBL" id="CP002278">
    <property type="protein sequence ID" value="ADP76903.1"/>
    <property type="molecule type" value="Genomic_DNA"/>
</dbReference>
<dbReference type="InterPro" id="IPR045865">
    <property type="entry name" value="ACT-like_dom_sf"/>
</dbReference>
<dbReference type="InterPro" id="IPR014424">
    <property type="entry name" value="UCP004897_ACT"/>
</dbReference>
<dbReference type="SUPFAM" id="SSF55021">
    <property type="entry name" value="ACT-like"/>
    <property type="match status" value="1"/>
</dbReference>
<protein>
    <submittedName>
        <fullName evidence="1">Amino acid-binding ACT domain protein</fullName>
    </submittedName>
</protein>
<dbReference type="STRING" id="523846.Mfer_0099"/>
<dbReference type="KEGG" id="mfv:Mfer_0099"/>
<evidence type="ECO:0000313" key="2">
    <source>
        <dbReference type="Proteomes" id="UP000002315"/>
    </source>
</evidence>
<evidence type="ECO:0000313" key="1">
    <source>
        <dbReference type="EMBL" id="ADP76903.1"/>
    </source>
</evidence>
<accession>E3GX14</accession>